<dbReference type="HOGENOM" id="CLU_2632395_0_0_7"/>
<dbReference type="EnsemblBacteria" id="AAS97586">
    <property type="protein sequence ID" value="AAS97586"/>
    <property type="gene ID" value="DVU_3115"/>
</dbReference>
<evidence type="ECO:0000313" key="2">
    <source>
        <dbReference type="Proteomes" id="UP000002194"/>
    </source>
</evidence>
<organism evidence="1 2">
    <name type="scientific">Nitratidesulfovibrio vulgaris (strain ATCC 29579 / DSM 644 / CCUG 34227 / NCIMB 8303 / VKM B-1760 / Hildenborough)</name>
    <name type="common">Desulfovibrio vulgaris</name>
    <dbReference type="NCBI Taxonomy" id="882"/>
    <lineage>
        <taxon>Bacteria</taxon>
        <taxon>Pseudomonadati</taxon>
        <taxon>Thermodesulfobacteriota</taxon>
        <taxon>Desulfovibrionia</taxon>
        <taxon>Desulfovibrionales</taxon>
        <taxon>Desulfovibrionaceae</taxon>
        <taxon>Nitratidesulfovibrio</taxon>
    </lineage>
</organism>
<gene>
    <name evidence="1" type="ordered locus">DVU_3115</name>
</gene>
<name>Q726J2_NITV2</name>
<reference evidence="1 2" key="1">
    <citation type="journal article" date="2004" name="Nat. Biotechnol.">
        <title>The genome sequence of the anaerobic, sulfate-reducing bacterium Desulfovibrio vulgaris Hildenborough.</title>
        <authorList>
            <person name="Heidelberg J.F."/>
            <person name="Seshadri R."/>
            <person name="Haveman S.A."/>
            <person name="Hemme C.L."/>
            <person name="Paulsen I.T."/>
            <person name="Kolonay J.F."/>
            <person name="Eisen J.A."/>
            <person name="Ward N."/>
            <person name="Methe B."/>
            <person name="Brinkac L.M."/>
            <person name="Daugherty S.C."/>
            <person name="Deboy R.T."/>
            <person name="Dodson R.J."/>
            <person name="Durkin A.S."/>
            <person name="Madupu R."/>
            <person name="Nelson W.C."/>
            <person name="Sullivan S.A."/>
            <person name="Fouts D."/>
            <person name="Haft D.H."/>
            <person name="Selengut J."/>
            <person name="Peterson J.D."/>
            <person name="Davidsen T.M."/>
            <person name="Zafar N."/>
            <person name="Zhou L."/>
            <person name="Radune D."/>
            <person name="Dimitrov G."/>
            <person name="Hance M."/>
            <person name="Tran K."/>
            <person name="Khouri H."/>
            <person name="Gill J."/>
            <person name="Utterback T.R."/>
            <person name="Feldblyum T.V."/>
            <person name="Wall J.D."/>
            <person name="Voordouw G."/>
            <person name="Fraser C.M."/>
        </authorList>
    </citation>
    <scope>NUCLEOTIDE SEQUENCE [LARGE SCALE GENOMIC DNA]</scope>
    <source>
        <strain evidence="2">ATCC 29579 / DSM 644 / NCIMB 8303 / VKM B-1760 / Hildenborough</strain>
    </source>
</reference>
<protein>
    <submittedName>
        <fullName evidence="1">Uncharacterized protein</fullName>
    </submittedName>
</protein>
<dbReference type="KEGG" id="dvu:DVU_3115"/>
<dbReference type="PaxDb" id="882-DVU_3115"/>
<evidence type="ECO:0000313" key="1">
    <source>
        <dbReference type="EMBL" id="AAS97586.1"/>
    </source>
</evidence>
<accession>Q726J2</accession>
<proteinExistence type="predicted"/>
<dbReference type="Proteomes" id="UP000002194">
    <property type="component" value="Chromosome"/>
</dbReference>
<dbReference type="EMBL" id="AE017285">
    <property type="protein sequence ID" value="AAS97586.1"/>
    <property type="molecule type" value="Genomic_DNA"/>
</dbReference>
<dbReference type="STRING" id="882.DVU_3115"/>
<dbReference type="AlphaFoldDB" id="Q726J2"/>
<sequence length="77" mass="8275">MRLRATSRSSLVLTCDAFHRKMRNEGGPDGVPGGGVMLQPGRAVKAVTRLRHGGLMSKSLCCQCDGCFLLRGLSERA</sequence>
<keyword evidence="2" id="KW-1185">Reference proteome</keyword>